<proteinExistence type="inferred from homology"/>
<evidence type="ECO:0000313" key="10">
    <source>
        <dbReference type="Proteomes" id="UP000198773"/>
    </source>
</evidence>
<dbReference type="OrthoDB" id="9761056at2"/>
<comment type="caution">
    <text evidence="8">Lacks conserved residue(s) required for the propagation of feature annotation.</text>
</comment>
<sequence length="551" mass="58858">MTSLQWLTALMPVLSVFVLLVLLRLPATRAMPLSLLVSALLALLVWQMPLRQLLAAMLEGSVIAISILWIVFGAILLLNVLRHSGGLDVIRAGFAKLSPDRRVQTILIGWLFVSFLEGAAGFGTPAAIAAPLLVALGFSPLAAVVLALIADSSSVSFGAVGTPVLVGMGQGMAAASPQALQAIALTAIGIDVLVASLLPLILCLILTRFFSEDKSWWPALQLAPFAILGGLAFTVPAYAVAWALGPEFPSILGALVGLALMSTLARYRILLPKRAWYFSAEDKTQSEDLQRQALSMPLAMPLWRAWSPYVLVAVLLVLSRVPQLPLQGWLSGWVLRWPDILGTSISASLAPLYLPGSFFVWVALLTLWLHKSPLHKNPLDQSVQRQSPLRCLQQAGRDSLARLGPATIALMASVPMVRIFLQSGVNEAGLAAMPFELAQVAALHLADYWLWVAPLVGALGSFLAGSATFSNMMFASFQQAVAAEAALPETLVLGLQLLGANAGNMICVVNVVAAASVVNLSGREGDIIRYTLVPMLYYCLAASLVAVLFWY</sequence>
<keyword evidence="4" id="KW-1003">Cell membrane</keyword>
<comment type="subcellular location">
    <subcellularLocation>
        <location evidence="8">Cell inner membrane</location>
        <topology evidence="8">Multi-pass membrane protein</topology>
    </subcellularLocation>
    <subcellularLocation>
        <location evidence="1">Cell membrane</location>
        <topology evidence="1">Multi-pass membrane protein</topology>
    </subcellularLocation>
</comment>
<comment type="function">
    <text evidence="8">Uptake of L-lactate across the membrane. Can also transport D-lactate and glycolate.</text>
</comment>
<reference evidence="9 10" key="1">
    <citation type="submission" date="2016-10" db="EMBL/GenBank/DDBJ databases">
        <authorList>
            <person name="de Groot N.N."/>
        </authorList>
    </citation>
    <scope>NUCLEOTIDE SEQUENCE [LARGE SCALE GENOMIC DNA]</scope>
    <source>
        <strain evidence="9 10">CGMCC 1.3430</strain>
    </source>
</reference>
<dbReference type="NCBIfam" id="TIGR00795">
    <property type="entry name" value="lctP"/>
    <property type="match status" value="1"/>
</dbReference>
<feature type="transmembrane region" description="Helical" evidence="8">
    <location>
        <begin position="128"/>
        <end position="150"/>
    </location>
</feature>
<feature type="transmembrane region" description="Helical" evidence="8">
    <location>
        <begin position="157"/>
        <end position="176"/>
    </location>
</feature>
<evidence type="ECO:0000256" key="2">
    <source>
        <dbReference type="ARBA" id="ARBA00010100"/>
    </source>
</evidence>
<dbReference type="Pfam" id="PF02652">
    <property type="entry name" value="Lactate_perm"/>
    <property type="match status" value="1"/>
</dbReference>
<feature type="transmembrane region" description="Helical" evidence="8">
    <location>
        <begin position="30"/>
        <end position="48"/>
    </location>
</feature>
<name>A0A1H4E4B8_ALKAM</name>
<feature type="transmembrane region" description="Helical" evidence="8">
    <location>
        <begin position="400"/>
        <end position="421"/>
    </location>
</feature>
<feature type="transmembrane region" description="Helical" evidence="8">
    <location>
        <begin position="222"/>
        <end position="244"/>
    </location>
</feature>
<evidence type="ECO:0000256" key="8">
    <source>
        <dbReference type="RuleBase" id="RU365092"/>
    </source>
</evidence>
<evidence type="ECO:0000256" key="5">
    <source>
        <dbReference type="ARBA" id="ARBA00022692"/>
    </source>
</evidence>
<dbReference type="GO" id="GO:0005886">
    <property type="term" value="C:plasma membrane"/>
    <property type="evidence" value="ECO:0007669"/>
    <property type="project" value="UniProtKB-SubCell"/>
</dbReference>
<feature type="transmembrane region" description="Helical" evidence="8">
    <location>
        <begin position="250"/>
        <end position="269"/>
    </location>
</feature>
<dbReference type="InterPro" id="IPR003804">
    <property type="entry name" value="Lactate_perm"/>
</dbReference>
<evidence type="ECO:0000256" key="6">
    <source>
        <dbReference type="ARBA" id="ARBA00022989"/>
    </source>
</evidence>
<feature type="transmembrane region" description="Helical" evidence="8">
    <location>
        <begin position="182"/>
        <end position="210"/>
    </location>
</feature>
<dbReference type="STRING" id="152573.SAMN04488051_106182"/>
<feature type="transmembrane region" description="Helical" evidence="8">
    <location>
        <begin position="60"/>
        <end position="81"/>
    </location>
</feature>
<feature type="transmembrane region" description="Helical" evidence="8">
    <location>
        <begin position="527"/>
        <end position="550"/>
    </location>
</feature>
<evidence type="ECO:0000256" key="3">
    <source>
        <dbReference type="ARBA" id="ARBA00022448"/>
    </source>
</evidence>
<organism evidence="9 10">
    <name type="scientific">Alkalimonas amylolytica</name>
    <dbReference type="NCBI Taxonomy" id="152573"/>
    <lineage>
        <taxon>Bacteria</taxon>
        <taxon>Pseudomonadati</taxon>
        <taxon>Pseudomonadota</taxon>
        <taxon>Gammaproteobacteria</taxon>
        <taxon>Alkalimonas</taxon>
    </lineage>
</organism>
<evidence type="ECO:0000313" key="9">
    <source>
        <dbReference type="EMBL" id="SEA79222.1"/>
    </source>
</evidence>
<accession>A0A1H4E4B8</accession>
<evidence type="ECO:0000256" key="1">
    <source>
        <dbReference type="ARBA" id="ARBA00004651"/>
    </source>
</evidence>
<protein>
    <recommendedName>
        <fullName evidence="8">L-lactate permease</fullName>
    </recommendedName>
</protein>
<dbReference type="Proteomes" id="UP000198773">
    <property type="component" value="Unassembled WGS sequence"/>
</dbReference>
<gene>
    <name evidence="9" type="ORF">SAMN04488051_106182</name>
</gene>
<dbReference type="GO" id="GO:0015129">
    <property type="term" value="F:lactate transmembrane transporter activity"/>
    <property type="evidence" value="ECO:0007669"/>
    <property type="project" value="UniProtKB-UniRule"/>
</dbReference>
<dbReference type="GO" id="GO:0015295">
    <property type="term" value="F:solute:proton symporter activity"/>
    <property type="evidence" value="ECO:0007669"/>
    <property type="project" value="TreeGrafter"/>
</dbReference>
<dbReference type="EMBL" id="FNRM01000006">
    <property type="protein sequence ID" value="SEA79222.1"/>
    <property type="molecule type" value="Genomic_DNA"/>
</dbReference>
<keyword evidence="10" id="KW-1185">Reference proteome</keyword>
<feature type="transmembrane region" description="Helical" evidence="8">
    <location>
        <begin position="490"/>
        <end position="515"/>
    </location>
</feature>
<dbReference type="RefSeq" id="WP_091343486.1">
    <property type="nucleotide sequence ID" value="NZ_FNRM01000006.1"/>
</dbReference>
<feature type="transmembrane region" description="Helical" evidence="8">
    <location>
        <begin position="102"/>
        <end position="122"/>
    </location>
</feature>
<evidence type="ECO:0000256" key="4">
    <source>
        <dbReference type="ARBA" id="ARBA00022475"/>
    </source>
</evidence>
<keyword evidence="7 8" id="KW-0472">Membrane</keyword>
<evidence type="ECO:0000256" key="7">
    <source>
        <dbReference type="ARBA" id="ARBA00023136"/>
    </source>
</evidence>
<feature type="transmembrane region" description="Helical" evidence="8">
    <location>
        <begin position="6"/>
        <end position="23"/>
    </location>
</feature>
<comment type="similarity">
    <text evidence="2 8">Belongs to the lactate permease family.</text>
</comment>
<dbReference type="PANTHER" id="PTHR30003:SF0">
    <property type="entry name" value="GLYCOLATE PERMEASE GLCA-RELATED"/>
    <property type="match status" value="1"/>
</dbReference>
<feature type="transmembrane region" description="Helical" evidence="8">
    <location>
        <begin position="341"/>
        <end position="369"/>
    </location>
</feature>
<keyword evidence="6 8" id="KW-1133">Transmembrane helix</keyword>
<dbReference type="AlphaFoldDB" id="A0A1H4E4B8"/>
<keyword evidence="8" id="KW-0997">Cell inner membrane</keyword>
<keyword evidence="3 8" id="KW-0813">Transport</keyword>
<feature type="transmembrane region" description="Helical" evidence="8">
    <location>
        <begin position="448"/>
        <end position="469"/>
    </location>
</feature>
<feature type="transmembrane region" description="Helical" evidence="8">
    <location>
        <begin position="301"/>
        <end position="321"/>
    </location>
</feature>
<dbReference type="PANTHER" id="PTHR30003">
    <property type="entry name" value="L-LACTATE PERMEASE"/>
    <property type="match status" value="1"/>
</dbReference>
<keyword evidence="5 8" id="KW-0812">Transmembrane</keyword>